<dbReference type="AlphaFoldDB" id="A0A0D2NNW3"/>
<dbReference type="KEGG" id="mng:MNEG_1826"/>
<accession>A0A0D2NNW3</accession>
<feature type="compositionally biased region" description="Polar residues" evidence="1">
    <location>
        <begin position="28"/>
        <end position="41"/>
    </location>
</feature>
<feature type="compositionally biased region" description="Low complexity" evidence="1">
    <location>
        <begin position="42"/>
        <end position="51"/>
    </location>
</feature>
<name>A0A0D2NNW3_9CHLO</name>
<sequence>MSTAIGRPIGLERRPLVVDCKATPAKTTRGTQKTVSGKSTVSGRSTISGKTISGGGTKTVGGGTTRVKVAPQAQPQKQQGRGSRFYFNITGERQSLNAPGKLGLLTAQRGPVGND</sequence>
<gene>
    <name evidence="2" type="ORF">MNEG_1826</name>
</gene>
<organism evidence="2 3">
    <name type="scientific">Monoraphidium neglectum</name>
    <dbReference type="NCBI Taxonomy" id="145388"/>
    <lineage>
        <taxon>Eukaryota</taxon>
        <taxon>Viridiplantae</taxon>
        <taxon>Chlorophyta</taxon>
        <taxon>core chlorophytes</taxon>
        <taxon>Chlorophyceae</taxon>
        <taxon>CS clade</taxon>
        <taxon>Sphaeropleales</taxon>
        <taxon>Selenastraceae</taxon>
        <taxon>Monoraphidium</taxon>
    </lineage>
</organism>
<feature type="compositionally biased region" description="Gly residues" evidence="1">
    <location>
        <begin position="52"/>
        <end position="63"/>
    </location>
</feature>
<evidence type="ECO:0000313" key="3">
    <source>
        <dbReference type="Proteomes" id="UP000054498"/>
    </source>
</evidence>
<dbReference type="Proteomes" id="UP000054498">
    <property type="component" value="Unassembled WGS sequence"/>
</dbReference>
<protein>
    <submittedName>
        <fullName evidence="2">Uncharacterized protein</fullName>
    </submittedName>
</protein>
<feature type="non-terminal residue" evidence="2">
    <location>
        <position position="115"/>
    </location>
</feature>
<evidence type="ECO:0000256" key="1">
    <source>
        <dbReference type="SAM" id="MobiDB-lite"/>
    </source>
</evidence>
<keyword evidence="3" id="KW-1185">Reference proteome</keyword>
<evidence type="ECO:0000313" key="2">
    <source>
        <dbReference type="EMBL" id="KIZ06141.1"/>
    </source>
</evidence>
<dbReference type="RefSeq" id="XP_013905160.1">
    <property type="nucleotide sequence ID" value="XM_014049706.1"/>
</dbReference>
<reference evidence="2 3" key="1">
    <citation type="journal article" date="2013" name="BMC Genomics">
        <title>Reconstruction of the lipid metabolism for the microalga Monoraphidium neglectum from its genome sequence reveals characteristics suitable for biofuel production.</title>
        <authorList>
            <person name="Bogen C."/>
            <person name="Al-Dilaimi A."/>
            <person name="Albersmeier A."/>
            <person name="Wichmann J."/>
            <person name="Grundmann M."/>
            <person name="Rupp O."/>
            <person name="Lauersen K.J."/>
            <person name="Blifernez-Klassen O."/>
            <person name="Kalinowski J."/>
            <person name="Goesmann A."/>
            <person name="Mussgnug J.H."/>
            <person name="Kruse O."/>
        </authorList>
    </citation>
    <scope>NUCLEOTIDE SEQUENCE [LARGE SCALE GENOMIC DNA]</scope>
    <source>
        <strain evidence="2 3">SAG 48.87</strain>
    </source>
</reference>
<proteinExistence type="predicted"/>
<dbReference type="EMBL" id="KK100410">
    <property type="protein sequence ID" value="KIZ06141.1"/>
    <property type="molecule type" value="Genomic_DNA"/>
</dbReference>
<feature type="region of interest" description="Disordered" evidence="1">
    <location>
        <begin position="28"/>
        <end position="63"/>
    </location>
</feature>
<dbReference type="GeneID" id="25734704"/>